<dbReference type="Gramene" id="Pp3c4_10120V3.2">
    <property type="protein sequence ID" value="PAC:32919181.CDS.1"/>
    <property type="gene ID" value="Pp3c4_10120"/>
</dbReference>
<dbReference type="EnsemblPlants" id="Pp3c4_10120V3.2">
    <property type="protein sequence ID" value="PAC:32919181.CDS.1"/>
    <property type="gene ID" value="Pp3c4_10120"/>
</dbReference>
<gene>
    <name evidence="1" type="ORF">PHYPA_006002</name>
</gene>
<reference evidence="2" key="3">
    <citation type="submission" date="2020-12" db="UniProtKB">
        <authorList>
            <consortium name="EnsemblPlants"/>
        </authorList>
    </citation>
    <scope>IDENTIFICATION</scope>
</reference>
<dbReference type="EMBL" id="ABEU02000004">
    <property type="protein sequence ID" value="PNR55109.1"/>
    <property type="molecule type" value="Genomic_DNA"/>
</dbReference>
<evidence type="ECO:0000313" key="3">
    <source>
        <dbReference type="Proteomes" id="UP000006727"/>
    </source>
</evidence>
<dbReference type="Gramene" id="Pp3c4_10120V3.1">
    <property type="protein sequence ID" value="PAC:32919180.CDS.1"/>
    <property type="gene ID" value="Pp3c4_10120"/>
</dbReference>
<keyword evidence="3" id="KW-1185">Reference proteome</keyword>
<dbReference type="InParanoid" id="A0A2K1KMV2"/>
<protein>
    <submittedName>
        <fullName evidence="1 2">Uncharacterized protein</fullName>
    </submittedName>
</protein>
<accession>A0A2K1KMV2</accession>
<sequence length="94" mass="9954">MAAIAADCGASEKRWIRGMNFSFSAGSGYVEKVCKAATTTVHFGQKVLWSTSHAAKMAGSSILVYVAPKYFQASEVYSDLEGGPPSTPRSSSVK</sequence>
<organism evidence="1">
    <name type="scientific">Physcomitrium patens</name>
    <name type="common">Spreading-leaved earth moss</name>
    <name type="synonym">Physcomitrella patens</name>
    <dbReference type="NCBI Taxonomy" id="3218"/>
    <lineage>
        <taxon>Eukaryota</taxon>
        <taxon>Viridiplantae</taxon>
        <taxon>Streptophyta</taxon>
        <taxon>Embryophyta</taxon>
        <taxon>Bryophyta</taxon>
        <taxon>Bryophytina</taxon>
        <taxon>Bryopsida</taxon>
        <taxon>Funariidae</taxon>
        <taxon>Funariales</taxon>
        <taxon>Funariaceae</taxon>
        <taxon>Physcomitrium</taxon>
    </lineage>
</organism>
<reference evidence="1 3" key="2">
    <citation type="journal article" date="2018" name="Plant J.">
        <title>The Physcomitrella patens chromosome-scale assembly reveals moss genome structure and evolution.</title>
        <authorList>
            <person name="Lang D."/>
            <person name="Ullrich K.K."/>
            <person name="Murat F."/>
            <person name="Fuchs J."/>
            <person name="Jenkins J."/>
            <person name="Haas F.B."/>
            <person name="Piednoel M."/>
            <person name="Gundlach H."/>
            <person name="Van Bel M."/>
            <person name="Meyberg R."/>
            <person name="Vives C."/>
            <person name="Morata J."/>
            <person name="Symeonidi A."/>
            <person name="Hiss M."/>
            <person name="Muchero W."/>
            <person name="Kamisugi Y."/>
            <person name="Saleh O."/>
            <person name="Blanc G."/>
            <person name="Decker E.L."/>
            <person name="van Gessel N."/>
            <person name="Grimwood J."/>
            <person name="Hayes R.D."/>
            <person name="Graham S.W."/>
            <person name="Gunter L.E."/>
            <person name="McDaniel S.F."/>
            <person name="Hoernstein S.N.W."/>
            <person name="Larsson A."/>
            <person name="Li F.W."/>
            <person name="Perroud P.F."/>
            <person name="Phillips J."/>
            <person name="Ranjan P."/>
            <person name="Rokshar D.S."/>
            <person name="Rothfels C.J."/>
            <person name="Schneider L."/>
            <person name="Shu S."/>
            <person name="Stevenson D.W."/>
            <person name="Thummler F."/>
            <person name="Tillich M."/>
            <person name="Villarreal Aguilar J.C."/>
            <person name="Widiez T."/>
            <person name="Wong G.K."/>
            <person name="Wymore A."/>
            <person name="Zhang Y."/>
            <person name="Zimmer A.D."/>
            <person name="Quatrano R.S."/>
            <person name="Mayer K.F.X."/>
            <person name="Goodstein D."/>
            <person name="Casacuberta J.M."/>
            <person name="Vandepoele K."/>
            <person name="Reski R."/>
            <person name="Cuming A.C."/>
            <person name="Tuskan G.A."/>
            <person name="Maumus F."/>
            <person name="Salse J."/>
            <person name="Schmutz J."/>
            <person name="Rensing S.A."/>
        </authorList>
    </citation>
    <scope>NUCLEOTIDE SEQUENCE [LARGE SCALE GENOMIC DNA]</scope>
    <source>
        <strain evidence="2 3">cv. Gransden 2004</strain>
    </source>
</reference>
<evidence type="ECO:0000313" key="1">
    <source>
        <dbReference type="EMBL" id="PNR55109.1"/>
    </source>
</evidence>
<evidence type="ECO:0000313" key="2">
    <source>
        <dbReference type="EnsemblPlants" id="PAC:32919180.CDS.1"/>
    </source>
</evidence>
<reference evidence="1 3" key="1">
    <citation type="journal article" date="2008" name="Science">
        <title>The Physcomitrella genome reveals evolutionary insights into the conquest of land by plants.</title>
        <authorList>
            <person name="Rensing S."/>
            <person name="Lang D."/>
            <person name="Zimmer A."/>
            <person name="Terry A."/>
            <person name="Salamov A."/>
            <person name="Shapiro H."/>
            <person name="Nishiyama T."/>
            <person name="Perroud P.-F."/>
            <person name="Lindquist E."/>
            <person name="Kamisugi Y."/>
            <person name="Tanahashi T."/>
            <person name="Sakakibara K."/>
            <person name="Fujita T."/>
            <person name="Oishi K."/>
            <person name="Shin-I T."/>
            <person name="Kuroki Y."/>
            <person name="Toyoda A."/>
            <person name="Suzuki Y."/>
            <person name="Hashimoto A."/>
            <person name="Yamaguchi K."/>
            <person name="Sugano A."/>
            <person name="Kohara Y."/>
            <person name="Fujiyama A."/>
            <person name="Anterola A."/>
            <person name="Aoki S."/>
            <person name="Ashton N."/>
            <person name="Barbazuk W.B."/>
            <person name="Barker E."/>
            <person name="Bennetzen J."/>
            <person name="Bezanilla M."/>
            <person name="Blankenship R."/>
            <person name="Cho S.H."/>
            <person name="Dutcher S."/>
            <person name="Estelle M."/>
            <person name="Fawcett J.A."/>
            <person name="Gundlach H."/>
            <person name="Hanada K."/>
            <person name="Heyl A."/>
            <person name="Hicks K.A."/>
            <person name="Hugh J."/>
            <person name="Lohr M."/>
            <person name="Mayer K."/>
            <person name="Melkozernov A."/>
            <person name="Murata T."/>
            <person name="Nelson D."/>
            <person name="Pils B."/>
            <person name="Prigge M."/>
            <person name="Reiss B."/>
            <person name="Renner T."/>
            <person name="Rombauts S."/>
            <person name="Rushton P."/>
            <person name="Sanderfoot A."/>
            <person name="Schween G."/>
            <person name="Shiu S.-H."/>
            <person name="Stueber K."/>
            <person name="Theodoulou F.L."/>
            <person name="Tu H."/>
            <person name="Van de Peer Y."/>
            <person name="Verrier P.J."/>
            <person name="Waters E."/>
            <person name="Wood A."/>
            <person name="Yang L."/>
            <person name="Cove D."/>
            <person name="Cuming A."/>
            <person name="Hasebe M."/>
            <person name="Lucas S."/>
            <person name="Mishler D.B."/>
            <person name="Reski R."/>
            <person name="Grigoriev I."/>
            <person name="Quatrano R.S."/>
            <person name="Boore J.L."/>
        </authorList>
    </citation>
    <scope>NUCLEOTIDE SEQUENCE [LARGE SCALE GENOMIC DNA]</scope>
    <source>
        <strain evidence="2 3">cv. Gransden 2004</strain>
    </source>
</reference>
<dbReference type="Proteomes" id="UP000006727">
    <property type="component" value="Chromosome 4"/>
</dbReference>
<name>A0A2K1KMV2_PHYPA</name>
<dbReference type="EnsemblPlants" id="Pp3c4_10120V3.1">
    <property type="protein sequence ID" value="PAC:32919180.CDS.1"/>
    <property type="gene ID" value="Pp3c4_10120"/>
</dbReference>
<dbReference type="AlphaFoldDB" id="A0A2K1KMV2"/>
<proteinExistence type="predicted"/>